<dbReference type="HOGENOM" id="CLU_1599943_0_0_11"/>
<gene>
    <name evidence="2" type="ordered locus">Corgl_0923</name>
</gene>
<protein>
    <submittedName>
        <fullName evidence="2">Uncharacterized protein</fullName>
    </submittedName>
</protein>
<dbReference type="STRING" id="700015.Corgl_0923"/>
<accession>F2N9K5</accession>
<dbReference type="KEGG" id="cgo:Corgl_0923"/>
<dbReference type="EMBL" id="CP002628">
    <property type="protein sequence ID" value="AEB07034.1"/>
    <property type="molecule type" value="Genomic_DNA"/>
</dbReference>
<name>F2N9K5_CORGP</name>
<feature type="region of interest" description="Disordered" evidence="1">
    <location>
        <begin position="57"/>
        <end position="84"/>
    </location>
</feature>
<dbReference type="Proteomes" id="UP000006851">
    <property type="component" value="Chromosome"/>
</dbReference>
<evidence type="ECO:0000256" key="1">
    <source>
        <dbReference type="SAM" id="MobiDB-lite"/>
    </source>
</evidence>
<feature type="compositionally biased region" description="Basic and acidic residues" evidence="1">
    <location>
        <begin position="57"/>
        <end position="71"/>
    </location>
</feature>
<dbReference type="AlphaFoldDB" id="F2N9K5"/>
<evidence type="ECO:0000313" key="2">
    <source>
        <dbReference type="EMBL" id="AEB07034.1"/>
    </source>
</evidence>
<sequence>MARCTREHRERALDLYERYELSSADTIREISCSSPRLLRVRYRERLVERACGIESDRGSKLSRRSEEREARGTGPLSHARQTPRAHRWHLHACGPTNRHYLVLFNLRDYSAQVLLKINTPQTKRRPLCTNRIPLVVAMRGPARYHDANERGCHERRISTGRAIRFN</sequence>
<proteinExistence type="predicted"/>
<evidence type="ECO:0000313" key="3">
    <source>
        <dbReference type="Proteomes" id="UP000006851"/>
    </source>
</evidence>
<organism evidence="2 3">
    <name type="scientific">Coriobacterium glomerans (strain ATCC 49209 / DSM 20642 / JCM 10262 / PW2)</name>
    <dbReference type="NCBI Taxonomy" id="700015"/>
    <lineage>
        <taxon>Bacteria</taxon>
        <taxon>Bacillati</taxon>
        <taxon>Actinomycetota</taxon>
        <taxon>Coriobacteriia</taxon>
        <taxon>Coriobacteriales</taxon>
        <taxon>Coriobacteriaceae</taxon>
        <taxon>Coriobacterium</taxon>
    </lineage>
</organism>
<reference evidence="3" key="1">
    <citation type="journal article" date="2013" name="Stand. Genomic Sci.">
        <title>Complete genome sequence of Coriobacterium glomerans type strain (PW2(T)) from the midgut of Pyrrhocoris apterus L. (red soldier bug).</title>
        <authorList>
            <person name="Stackebrandt E."/>
            <person name="Zeytun A."/>
            <person name="Lapidus A."/>
            <person name="Nolan M."/>
            <person name="Lucas S."/>
            <person name="Hammon N."/>
            <person name="Deshpande S."/>
            <person name="Cheng J.F."/>
            <person name="Tapia R."/>
            <person name="Goodwin L.A."/>
            <person name="Pitluck S."/>
            <person name="Liolios K."/>
            <person name="Pagani I."/>
            <person name="Ivanova N."/>
            <person name="Mavromatis K."/>
            <person name="Mikhailova N."/>
            <person name="Huntemann M."/>
            <person name="Pati A."/>
            <person name="Chen A."/>
            <person name="Palaniappan K."/>
            <person name="Chang Y.J."/>
            <person name="Land M."/>
            <person name="Hauser L."/>
            <person name="Rohde M."/>
            <person name="Pukall R."/>
            <person name="Goker M."/>
            <person name="Detter J.C."/>
            <person name="Woyke T."/>
            <person name="Bristow J."/>
            <person name="Eisen J.A."/>
            <person name="Markowitz V."/>
            <person name="Hugenholtz P."/>
            <person name="Kyrpides N.C."/>
            <person name="Klenk H.P."/>
        </authorList>
    </citation>
    <scope>NUCLEOTIDE SEQUENCE</scope>
    <source>
        <strain evidence="3">ATCC 49209 / DSM 20642 / JCM 10262 / PW2</strain>
    </source>
</reference>
<keyword evidence="3" id="KW-1185">Reference proteome</keyword>